<dbReference type="InterPro" id="IPR036514">
    <property type="entry name" value="SGNH_hydro_sf"/>
</dbReference>
<evidence type="ECO:0000256" key="8">
    <source>
        <dbReference type="SAM" id="MobiDB-lite"/>
    </source>
</evidence>
<evidence type="ECO:0000313" key="11">
    <source>
        <dbReference type="EMBL" id="AHW62627.1"/>
    </source>
</evidence>
<keyword evidence="7" id="KW-0012">Acyltransferase</keyword>
<dbReference type="GO" id="GO:0005886">
    <property type="term" value="C:plasma membrane"/>
    <property type="evidence" value="ECO:0007669"/>
    <property type="project" value="UniProtKB-SubCell"/>
</dbReference>
<evidence type="ECO:0000256" key="4">
    <source>
        <dbReference type="ARBA" id="ARBA00022692"/>
    </source>
</evidence>
<feature type="transmembrane region" description="Helical" evidence="9">
    <location>
        <begin position="402"/>
        <end position="421"/>
    </location>
</feature>
<dbReference type="InterPro" id="IPR050879">
    <property type="entry name" value="Acyltransferase_3"/>
</dbReference>
<feature type="transmembrane region" description="Helical" evidence="9">
    <location>
        <begin position="227"/>
        <end position="245"/>
    </location>
</feature>
<feature type="transmembrane region" description="Helical" evidence="9">
    <location>
        <begin position="296"/>
        <end position="313"/>
    </location>
</feature>
<evidence type="ECO:0000256" key="9">
    <source>
        <dbReference type="SAM" id="Phobius"/>
    </source>
</evidence>
<dbReference type="KEGG" id="cgy:CGLY_00895"/>
<proteinExistence type="predicted"/>
<dbReference type="OrthoDB" id="3404679at2"/>
<feature type="transmembrane region" description="Helical" evidence="9">
    <location>
        <begin position="473"/>
        <end position="492"/>
    </location>
</feature>
<evidence type="ECO:0000256" key="3">
    <source>
        <dbReference type="ARBA" id="ARBA00022679"/>
    </source>
</evidence>
<accession>X5DPN6</accession>
<dbReference type="SUPFAM" id="SSF52266">
    <property type="entry name" value="SGNH hydrolase"/>
    <property type="match status" value="1"/>
</dbReference>
<feature type="transmembrane region" description="Helical" evidence="9">
    <location>
        <begin position="334"/>
        <end position="354"/>
    </location>
</feature>
<dbReference type="GO" id="GO:0016747">
    <property type="term" value="F:acyltransferase activity, transferring groups other than amino-acyl groups"/>
    <property type="evidence" value="ECO:0007669"/>
    <property type="project" value="InterPro"/>
</dbReference>
<feature type="transmembrane region" description="Helical" evidence="9">
    <location>
        <begin position="257"/>
        <end position="276"/>
    </location>
</feature>
<dbReference type="eggNOG" id="COG1835">
    <property type="taxonomic scope" value="Bacteria"/>
</dbReference>
<keyword evidence="5 9" id="KW-1133">Transmembrane helix</keyword>
<feature type="region of interest" description="Disordered" evidence="8">
    <location>
        <begin position="508"/>
        <end position="534"/>
    </location>
</feature>
<keyword evidence="4 9" id="KW-0812">Transmembrane</keyword>
<dbReference type="RefSeq" id="WP_081803713.1">
    <property type="nucleotide sequence ID" value="NZ_CP006842.1"/>
</dbReference>
<dbReference type="InterPro" id="IPR002656">
    <property type="entry name" value="Acyl_transf_3_dom"/>
</dbReference>
<dbReference type="Gene3D" id="3.40.50.1110">
    <property type="entry name" value="SGNH hydrolase"/>
    <property type="match status" value="1"/>
</dbReference>
<keyword evidence="12" id="KW-1185">Reference proteome</keyword>
<feature type="region of interest" description="Disordered" evidence="8">
    <location>
        <begin position="1"/>
        <end position="25"/>
    </location>
</feature>
<feature type="transmembrane region" description="Helical" evidence="9">
    <location>
        <begin position="433"/>
        <end position="452"/>
    </location>
</feature>
<evidence type="ECO:0000256" key="1">
    <source>
        <dbReference type="ARBA" id="ARBA00004651"/>
    </source>
</evidence>
<dbReference type="HOGENOM" id="CLU_005679_11_2_11"/>
<keyword evidence="2" id="KW-1003">Cell membrane</keyword>
<reference evidence="11 12" key="1">
    <citation type="journal article" date="2015" name="Int. J. Syst. Evol. Microbiol.">
        <title>Revisiting Corynebacterium glyciniphilum (ex Kubota et al., 1972) sp. nov., nom. rev., isolated from putrefied banana.</title>
        <authorList>
            <person name="Al-Dilaimi A."/>
            <person name="Bednarz H."/>
            <person name="Lomker A."/>
            <person name="Niehaus K."/>
            <person name="Kalinowski J."/>
            <person name="Ruckert C."/>
        </authorList>
    </citation>
    <scope>NUCLEOTIDE SEQUENCE [LARGE SCALE GENOMIC DNA]</scope>
    <source>
        <strain evidence="11">AJ 3170</strain>
    </source>
</reference>
<gene>
    <name evidence="11" type="ORF">CGLY_00895</name>
</gene>
<dbReference type="Proteomes" id="UP000023703">
    <property type="component" value="Chromosome"/>
</dbReference>
<name>X5DPN6_9CORY</name>
<dbReference type="PANTHER" id="PTHR23028:SF53">
    <property type="entry name" value="ACYL_TRANSF_3 DOMAIN-CONTAINING PROTEIN"/>
    <property type="match status" value="1"/>
</dbReference>
<keyword evidence="3" id="KW-0808">Transferase</keyword>
<evidence type="ECO:0000256" key="6">
    <source>
        <dbReference type="ARBA" id="ARBA00023136"/>
    </source>
</evidence>
<feature type="compositionally biased region" description="Low complexity" evidence="8">
    <location>
        <begin position="515"/>
        <end position="534"/>
    </location>
</feature>
<feature type="domain" description="Acyltransferase 3" evidence="10">
    <location>
        <begin position="88"/>
        <end position="444"/>
    </location>
</feature>
<dbReference type="GO" id="GO:0009103">
    <property type="term" value="P:lipopolysaccharide biosynthetic process"/>
    <property type="evidence" value="ECO:0007669"/>
    <property type="project" value="TreeGrafter"/>
</dbReference>
<organism evidence="11 12">
    <name type="scientific">Corynebacterium glyciniphilum AJ 3170</name>
    <dbReference type="NCBI Taxonomy" id="1404245"/>
    <lineage>
        <taxon>Bacteria</taxon>
        <taxon>Bacillati</taxon>
        <taxon>Actinomycetota</taxon>
        <taxon>Actinomycetes</taxon>
        <taxon>Mycobacteriales</taxon>
        <taxon>Corynebacteriaceae</taxon>
        <taxon>Corynebacterium</taxon>
    </lineage>
</organism>
<dbReference type="PANTHER" id="PTHR23028">
    <property type="entry name" value="ACETYLTRANSFERASE"/>
    <property type="match status" value="1"/>
</dbReference>
<feature type="transmembrane region" description="Helical" evidence="9">
    <location>
        <begin position="360"/>
        <end position="381"/>
    </location>
</feature>
<evidence type="ECO:0000256" key="5">
    <source>
        <dbReference type="ARBA" id="ARBA00022989"/>
    </source>
</evidence>
<sequence length="702" mass="73962">MATSSRPSIVLTAPGGAPPAPGVASTTAIEGAVDTVPDVDIAPAPEPTTEPAPELPVVASTPTVTPPPPATTVPVTAPLKPGRIRRVSGLDGLRGIAVLAVVIYHFFGDVLPGGFLGVDVFFVLSGFLITSLLVREIGASGRINLKEFWRRRARRILPAAVTVLLVSTAVAGVIGGDVAVALVPQFLGSLFSVNNWVQIAQSNSYFADTTPQIFMHYWSLAIEEQFYVLWPLLLLACLWFSRRVLRRNRIGRTAGPFRVATVVATVLGIASLVAMIVLHDPDADPSRVYFGTDTHAFGMLAGVVLALVTTSAGQSSSDSWPAFSPATASRRSAILAWVGGSLALVTLAAMFLTLPDTDPLTYRGGLFLASLLSVALIATSLREAGPVAGLLRWRPLRWFGERSFSLYLWHWPVVVFARALLQEPGSDVPDWVVGIIAVLVSLVLTEASYRWVETPLRRNGYRRTLQSLGTTKLLAVPGAVLVVALLAGSALGQSPATSELETQLEEMADLQDNSAEAPAVPGTPAAPATPGTPSGTDITAIGDSVMLASTLSLQQRFPGITIDAETSRHYTGGEGPIAAMAANGTLGEYVVLGFGTNGQAFDGQLDRIVETIGPGHKIILVVPYGYADGIAPAAQQTLDYASAHPDVYLAPWCQMALNHPDSLIGDGVHPNDAGQAYYTDAVEKGLQQAVDGTKDSSISCAM</sequence>
<comment type="subcellular location">
    <subcellularLocation>
        <location evidence="1">Cell membrane</location>
        <topology evidence="1">Multi-pass membrane protein</topology>
    </subcellularLocation>
</comment>
<evidence type="ECO:0000256" key="2">
    <source>
        <dbReference type="ARBA" id="ARBA00022475"/>
    </source>
</evidence>
<feature type="transmembrane region" description="Helical" evidence="9">
    <location>
        <begin position="89"/>
        <end position="107"/>
    </location>
</feature>
<feature type="transmembrane region" description="Helical" evidence="9">
    <location>
        <begin position="113"/>
        <end position="135"/>
    </location>
</feature>
<dbReference type="AlphaFoldDB" id="X5DPN6"/>
<feature type="transmembrane region" description="Helical" evidence="9">
    <location>
        <begin position="156"/>
        <end position="183"/>
    </location>
</feature>
<evidence type="ECO:0000313" key="12">
    <source>
        <dbReference type="Proteomes" id="UP000023703"/>
    </source>
</evidence>
<dbReference type="Pfam" id="PF01757">
    <property type="entry name" value="Acyl_transf_3"/>
    <property type="match status" value="1"/>
</dbReference>
<evidence type="ECO:0000256" key="7">
    <source>
        <dbReference type="ARBA" id="ARBA00023315"/>
    </source>
</evidence>
<keyword evidence="6 9" id="KW-0472">Membrane</keyword>
<protein>
    <recommendedName>
        <fullName evidence="10">Acyltransferase 3 domain-containing protein</fullName>
    </recommendedName>
</protein>
<dbReference type="STRING" id="1404245.CGLY_00895"/>
<dbReference type="EMBL" id="CP006842">
    <property type="protein sequence ID" value="AHW62627.1"/>
    <property type="molecule type" value="Genomic_DNA"/>
</dbReference>
<evidence type="ECO:0000259" key="10">
    <source>
        <dbReference type="Pfam" id="PF01757"/>
    </source>
</evidence>